<feature type="transmembrane region" description="Helical" evidence="6">
    <location>
        <begin position="369"/>
        <end position="388"/>
    </location>
</feature>
<feature type="transmembrane region" description="Helical" evidence="6">
    <location>
        <begin position="214"/>
        <end position="236"/>
    </location>
</feature>
<evidence type="ECO:0000256" key="3">
    <source>
        <dbReference type="ARBA" id="ARBA00022989"/>
    </source>
</evidence>
<feature type="transmembrane region" description="Helical" evidence="6">
    <location>
        <begin position="71"/>
        <end position="91"/>
    </location>
</feature>
<feature type="transmembrane region" description="Helical" evidence="6">
    <location>
        <begin position="277"/>
        <end position="296"/>
    </location>
</feature>
<dbReference type="OrthoDB" id="8049622at2759"/>
<reference evidence="8" key="1">
    <citation type="submission" date="2019-06" db="EMBL/GenBank/DDBJ databases">
        <authorList>
            <person name="Zheng W."/>
        </authorList>
    </citation>
    <scope>NUCLEOTIDE SEQUENCE</scope>
    <source>
        <strain evidence="8">QDHG01</strain>
    </source>
</reference>
<evidence type="ECO:0000256" key="2">
    <source>
        <dbReference type="ARBA" id="ARBA00022692"/>
    </source>
</evidence>
<keyword evidence="9" id="KW-1185">Reference proteome</keyword>
<comment type="caution">
    <text evidence="8">The sequence shown here is derived from an EMBL/GenBank/DDBJ whole genome shotgun (WGS) entry which is preliminary data.</text>
</comment>
<dbReference type="Pfam" id="PF07690">
    <property type="entry name" value="MFS_1"/>
    <property type="match status" value="1"/>
</dbReference>
<feature type="transmembrane region" description="Helical" evidence="6">
    <location>
        <begin position="161"/>
        <end position="178"/>
    </location>
</feature>
<keyword evidence="2 6" id="KW-0812">Transmembrane</keyword>
<feature type="transmembrane region" description="Helical" evidence="6">
    <location>
        <begin position="248"/>
        <end position="271"/>
    </location>
</feature>
<feature type="transmembrane region" description="Helical" evidence="6">
    <location>
        <begin position="454"/>
        <end position="476"/>
    </location>
</feature>
<evidence type="ECO:0000259" key="7">
    <source>
        <dbReference type="PROSITE" id="PS50850"/>
    </source>
</evidence>
<gene>
    <name evidence="8" type="ORF">FGO68_gene6246</name>
</gene>
<evidence type="ECO:0000256" key="1">
    <source>
        <dbReference type="ARBA" id="ARBA00004141"/>
    </source>
</evidence>
<dbReference type="GO" id="GO:0016020">
    <property type="term" value="C:membrane"/>
    <property type="evidence" value="ECO:0007669"/>
    <property type="project" value="UniProtKB-SubCell"/>
</dbReference>
<evidence type="ECO:0000256" key="5">
    <source>
        <dbReference type="SAM" id="MobiDB-lite"/>
    </source>
</evidence>
<dbReference type="SUPFAM" id="SSF103473">
    <property type="entry name" value="MFS general substrate transporter"/>
    <property type="match status" value="1"/>
</dbReference>
<feature type="transmembrane region" description="Helical" evidence="6">
    <location>
        <begin position="483"/>
        <end position="508"/>
    </location>
</feature>
<dbReference type="GO" id="GO:0022857">
    <property type="term" value="F:transmembrane transporter activity"/>
    <property type="evidence" value="ECO:0007669"/>
    <property type="project" value="InterPro"/>
</dbReference>
<dbReference type="PROSITE" id="PS50850">
    <property type="entry name" value="MFS"/>
    <property type="match status" value="1"/>
</dbReference>
<dbReference type="Proteomes" id="UP000785679">
    <property type="component" value="Unassembled WGS sequence"/>
</dbReference>
<name>A0A8J8NRL4_HALGN</name>
<feature type="transmembrane region" description="Helical" evidence="6">
    <location>
        <begin position="190"/>
        <end position="208"/>
    </location>
</feature>
<keyword evidence="3 6" id="KW-1133">Transmembrane helix</keyword>
<comment type="subcellular location">
    <subcellularLocation>
        <location evidence="1">Membrane</location>
        <topology evidence="1">Multi-pass membrane protein</topology>
    </subcellularLocation>
</comment>
<sequence>MLYYKEMSQNNQEKASLLEGSSDAGGEAKPQTNLNTDPGEETMLPTFQNIPKGYTLNEAYQKIGGYGPFQYFIAAVFIIGFNTGGILFYNVSLLELEPRYLCRNLTDPQIPAIQPFDCKAEVFCDPNSQFKYEHWIDWNHYSSLHNWVEQLNLTCTSKAKIGLIGSMYFAGITSSALIIPRLSDLYGRRIVYFVSMVGHLLAYFVMLVSQSLDLTLAMMLLFGFFSLGRASIGYIYMQELTPTKQQTVVGTLVQVGTGLVQILAAVYFAFISKQWQYYQFLGWTLNLLVVISLYWIPESPKYLQSKRRFEECRESLQWIARVNLSKESEEGRRAKVSEIRFDNEVKEGSAEDQKLTGSLKDLIKIRRHFLNLLILIFVWMASAFNYFLINFRMKYLGGNIFVNIAVAASSEIVAYTCSGIFYQKIGIRFTLMGAFAISCLGSICLIIWGNNATLIPIMILATRFGVSATFNISYLANAQLMPAIFAGTAIGICNLFAKMSTIIAPLLAEVRDPIPMTVFALFTGLAAGVSWFIKGNEKEEKANSK</sequence>
<feature type="transmembrane region" description="Helical" evidence="6">
    <location>
        <begin position="400"/>
        <end position="422"/>
    </location>
</feature>
<dbReference type="InterPro" id="IPR011701">
    <property type="entry name" value="MFS"/>
</dbReference>
<dbReference type="InterPro" id="IPR036259">
    <property type="entry name" value="MFS_trans_sf"/>
</dbReference>
<evidence type="ECO:0000256" key="4">
    <source>
        <dbReference type="ARBA" id="ARBA00023136"/>
    </source>
</evidence>
<dbReference type="EMBL" id="RRYP01007707">
    <property type="protein sequence ID" value="TNV80292.1"/>
    <property type="molecule type" value="Genomic_DNA"/>
</dbReference>
<evidence type="ECO:0000256" key="6">
    <source>
        <dbReference type="SAM" id="Phobius"/>
    </source>
</evidence>
<dbReference type="InterPro" id="IPR020846">
    <property type="entry name" value="MFS_dom"/>
</dbReference>
<evidence type="ECO:0000313" key="8">
    <source>
        <dbReference type="EMBL" id="TNV80292.1"/>
    </source>
</evidence>
<feature type="transmembrane region" description="Helical" evidence="6">
    <location>
        <begin position="429"/>
        <end position="448"/>
    </location>
</feature>
<dbReference type="AlphaFoldDB" id="A0A8J8NRL4"/>
<feature type="transmembrane region" description="Helical" evidence="6">
    <location>
        <begin position="514"/>
        <end position="533"/>
    </location>
</feature>
<accession>A0A8J8NRL4</accession>
<protein>
    <recommendedName>
        <fullName evidence="7">Major facilitator superfamily (MFS) profile domain-containing protein</fullName>
    </recommendedName>
</protein>
<evidence type="ECO:0000313" key="9">
    <source>
        <dbReference type="Proteomes" id="UP000785679"/>
    </source>
</evidence>
<keyword evidence="4 6" id="KW-0472">Membrane</keyword>
<dbReference type="Gene3D" id="1.20.1250.20">
    <property type="entry name" value="MFS general substrate transporter like domains"/>
    <property type="match status" value="1"/>
</dbReference>
<feature type="region of interest" description="Disordered" evidence="5">
    <location>
        <begin position="7"/>
        <end position="41"/>
    </location>
</feature>
<feature type="domain" description="Major facilitator superfamily (MFS) profile" evidence="7">
    <location>
        <begin position="68"/>
        <end position="538"/>
    </location>
</feature>
<proteinExistence type="predicted"/>
<organism evidence="8 9">
    <name type="scientific">Halteria grandinella</name>
    <dbReference type="NCBI Taxonomy" id="5974"/>
    <lineage>
        <taxon>Eukaryota</taxon>
        <taxon>Sar</taxon>
        <taxon>Alveolata</taxon>
        <taxon>Ciliophora</taxon>
        <taxon>Intramacronucleata</taxon>
        <taxon>Spirotrichea</taxon>
        <taxon>Stichotrichia</taxon>
        <taxon>Sporadotrichida</taxon>
        <taxon>Halteriidae</taxon>
        <taxon>Halteria</taxon>
    </lineage>
</organism>
<dbReference type="PANTHER" id="PTHR24064">
    <property type="entry name" value="SOLUTE CARRIER FAMILY 22 MEMBER"/>
    <property type="match status" value="1"/>
</dbReference>